<evidence type="ECO:0000313" key="2">
    <source>
        <dbReference type="EMBL" id="PUZ49919.1"/>
    </source>
</evidence>
<keyword evidence="3" id="KW-1185">Reference proteome</keyword>
<name>A0A2T7D2U0_9POAL</name>
<organism evidence="2 3">
    <name type="scientific">Panicum hallii var. hallii</name>
    <dbReference type="NCBI Taxonomy" id="1504633"/>
    <lineage>
        <taxon>Eukaryota</taxon>
        <taxon>Viridiplantae</taxon>
        <taxon>Streptophyta</taxon>
        <taxon>Embryophyta</taxon>
        <taxon>Tracheophyta</taxon>
        <taxon>Spermatophyta</taxon>
        <taxon>Magnoliopsida</taxon>
        <taxon>Liliopsida</taxon>
        <taxon>Poales</taxon>
        <taxon>Poaceae</taxon>
        <taxon>PACMAD clade</taxon>
        <taxon>Panicoideae</taxon>
        <taxon>Panicodae</taxon>
        <taxon>Paniceae</taxon>
        <taxon>Panicinae</taxon>
        <taxon>Panicum</taxon>
        <taxon>Panicum sect. Panicum</taxon>
    </lineage>
</organism>
<dbReference type="Gramene" id="PUZ49919">
    <property type="protein sequence ID" value="PUZ49919"/>
    <property type="gene ID" value="GQ55_6G018000"/>
</dbReference>
<gene>
    <name evidence="2" type="ORF">GQ55_6G018000</name>
</gene>
<dbReference type="Proteomes" id="UP000244336">
    <property type="component" value="Chromosome 6"/>
</dbReference>
<evidence type="ECO:0000256" key="1">
    <source>
        <dbReference type="SAM" id="MobiDB-lite"/>
    </source>
</evidence>
<accession>A0A2T7D2U0</accession>
<dbReference type="EMBL" id="CM009754">
    <property type="protein sequence ID" value="PUZ49919.1"/>
    <property type="molecule type" value="Genomic_DNA"/>
</dbReference>
<reference evidence="2 3" key="1">
    <citation type="submission" date="2018-04" db="EMBL/GenBank/DDBJ databases">
        <title>WGS assembly of Panicum hallii var. hallii HAL2.</title>
        <authorList>
            <person name="Lovell J."/>
            <person name="Jenkins J."/>
            <person name="Lowry D."/>
            <person name="Mamidi S."/>
            <person name="Sreedasyam A."/>
            <person name="Weng X."/>
            <person name="Barry K."/>
            <person name="Bonette J."/>
            <person name="Campitelli B."/>
            <person name="Daum C."/>
            <person name="Gordon S."/>
            <person name="Gould B."/>
            <person name="Lipzen A."/>
            <person name="MacQueen A."/>
            <person name="Palacio-Mejia J."/>
            <person name="Plott C."/>
            <person name="Shakirov E."/>
            <person name="Shu S."/>
            <person name="Yoshinaga Y."/>
            <person name="Zane M."/>
            <person name="Rokhsar D."/>
            <person name="Grimwood J."/>
            <person name="Schmutz J."/>
            <person name="Juenger T."/>
        </authorList>
    </citation>
    <scope>NUCLEOTIDE SEQUENCE [LARGE SCALE GENOMIC DNA]</scope>
    <source>
        <strain evidence="3">cv. HAL2</strain>
    </source>
</reference>
<proteinExistence type="predicted"/>
<feature type="region of interest" description="Disordered" evidence="1">
    <location>
        <begin position="33"/>
        <end position="58"/>
    </location>
</feature>
<sequence>MAGGHGRMGDNSRASQEASCVLAGLNHSIARQCDGGSEMMPRQGSSPWYGPGPRGSENSVAIGLEEEIRVARLGRKVQTEEAPKDT</sequence>
<protein>
    <submittedName>
        <fullName evidence="2">Uncharacterized protein</fullName>
    </submittedName>
</protein>
<dbReference type="AlphaFoldDB" id="A0A2T7D2U0"/>
<evidence type="ECO:0000313" key="3">
    <source>
        <dbReference type="Proteomes" id="UP000244336"/>
    </source>
</evidence>